<dbReference type="Proteomes" id="UP000028702">
    <property type="component" value="Unassembled WGS sequence"/>
</dbReference>
<dbReference type="RefSeq" id="WP_045443542.1">
    <property type="nucleotide sequence ID" value="NZ_BBIO01000003.1"/>
</dbReference>
<sequence length="77" mass="8595">MEILAPRRPANRGRNAPLAQRRANRPSAPFLAQYVDQHSPRPVSQEEAARKQANAGSAYRSAEELSPYPVSIRLKDL</sequence>
<comment type="caution">
    <text evidence="2">The sequence shown here is derived from an EMBL/GenBank/DDBJ whole genome shotgun (WGS) entry which is preliminary data.</text>
</comment>
<dbReference type="EMBL" id="BBIO01000003">
    <property type="protein sequence ID" value="GAK44424.1"/>
    <property type="molecule type" value="Genomic_DNA"/>
</dbReference>
<gene>
    <name evidence="2" type="ORF">M2A_0923</name>
</gene>
<feature type="region of interest" description="Disordered" evidence="1">
    <location>
        <begin position="1"/>
        <end position="77"/>
    </location>
</feature>
<feature type="compositionally biased region" description="Low complexity" evidence="1">
    <location>
        <begin position="1"/>
        <end position="19"/>
    </location>
</feature>
<protein>
    <submittedName>
        <fullName evidence="2">Conserved protein</fullName>
    </submittedName>
</protein>
<reference evidence="2 3" key="1">
    <citation type="submission" date="2014-07" db="EMBL/GenBank/DDBJ databases">
        <title>Tepidicaulis marinum gen. nov., sp. nov., a novel marine bacterium denitrifying nitrate to nitrous oxide strictly under microaerobic conditions.</title>
        <authorList>
            <person name="Takeuchi M."/>
            <person name="Yamagishi T."/>
            <person name="Kamagata Y."/>
            <person name="Oshima K."/>
            <person name="Hattori M."/>
            <person name="Katayama T."/>
            <person name="Hanada S."/>
            <person name="Tamaki H."/>
            <person name="Marumo K."/>
            <person name="Maeda H."/>
            <person name="Nedachi M."/>
            <person name="Iwasaki W."/>
            <person name="Suwa Y."/>
            <person name="Sakata S."/>
        </authorList>
    </citation>
    <scope>NUCLEOTIDE SEQUENCE [LARGE SCALE GENOMIC DNA]</scope>
    <source>
        <strain evidence="2 3">MA2</strain>
    </source>
</reference>
<proteinExistence type="predicted"/>
<evidence type="ECO:0000313" key="2">
    <source>
        <dbReference type="EMBL" id="GAK44424.1"/>
    </source>
</evidence>
<keyword evidence="3" id="KW-1185">Reference proteome</keyword>
<organism evidence="2 3">
    <name type="scientific">Tepidicaulis marinus</name>
    <dbReference type="NCBI Taxonomy" id="1333998"/>
    <lineage>
        <taxon>Bacteria</taxon>
        <taxon>Pseudomonadati</taxon>
        <taxon>Pseudomonadota</taxon>
        <taxon>Alphaproteobacteria</taxon>
        <taxon>Hyphomicrobiales</taxon>
        <taxon>Parvibaculaceae</taxon>
        <taxon>Tepidicaulis</taxon>
    </lineage>
</organism>
<evidence type="ECO:0000313" key="3">
    <source>
        <dbReference type="Proteomes" id="UP000028702"/>
    </source>
</evidence>
<dbReference type="AlphaFoldDB" id="A0A081B8Q6"/>
<evidence type="ECO:0000256" key="1">
    <source>
        <dbReference type="SAM" id="MobiDB-lite"/>
    </source>
</evidence>
<accession>A0A081B8Q6</accession>
<name>A0A081B8Q6_9HYPH</name>